<name>A0A1G7IXI2_9BACT</name>
<feature type="chain" id="PRO_5009241445" evidence="2">
    <location>
        <begin position="28"/>
        <end position="415"/>
    </location>
</feature>
<keyword evidence="2" id="KW-0732">Signal</keyword>
<dbReference type="Pfam" id="PF07470">
    <property type="entry name" value="Glyco_hydro_88"/>
    <property type="match status" value="1"/>
</dbReference>
<dbReference type="GO" id="GO:0016787">
    <property type="term" value="F:hydrolase activity"/>
    <property type="evidence" value="ECO:0007669"/>
    <property type="project" value="UniProtKB-KW"/>
</dbReference>
<dbReference type="Gene3D" id="1.50.10.10">
    <property type="match status" value="1"/>
</dbReference>
<keyword evidence="4" id="KW-1185">Reference proteome</keyword>
<keyword evidence="1 3" id="KW-0378">Hydrolase</keyword>
<accession>A0A1G7IXI2</accession>
<proteinExistence type="predicted"/>
<dbReference type="InterPro" id="IPR052043">
    <property type="entry name" value="PolySaccharide_Degr_Enz"/>
</dbReference>
<evidence type="ECO:0000256" key="1">
    <source>
        <dbReference type="ARBA" id="ARBA00022801"/>
    </source>
</evidence>
<dbReference type="GO" id="GO:0005975">
    <property type="term" value="P:carbohydrate metabolic process"/>
    <property type="evidence" value="ECO:0007669"/>
    <property type="project" value="InterPro"/>
</dbReference>
<dbReference type="PANTHER" id="PTHR33886:SF8">
    <property type="entry name" value="UNSATURATED RHAMNOGALACTURONAN HYDROLASE (EUROFUNG)"/>
    <property type="match status" value="1"/>
</dbReference>
<dbReference type="PANTHER" id="PTHR33886">
    <property type="entry name" value="UNSATURATED RHAMNOGALACTURONAN HYDROLASE (EUROFUNG)"/>
    <property type="match status" value="1"/>
</dbReference>
<sequence>MLLRVFGIRSALAVVVLSAVASVHGQAVDPVVKRAAAQGAAMARTVEQEWPAGVITTQARPGAWAYEVGTLLDGMTAQSLASGDANAFAYVRATVDRWVDKDGNVTTEPGKPFNPELHTLDNLEPGRAVLAVYEKTGDLRYSKAAKLIFNQFQTMPRNAVGGYWHKQIYPNQMWLDGAYMGEPFRAGYAKTFHVTGEFDDIAKQLLLMDEHMRDPKSGLLRHGWDASKEQQWADKTTGLSQEVWARALGWYAMALVDTIPSFPANHPQREKLIAVLQHVADGAAKYQDGENGTWWDVMDKGGQAGNFREASASAMFTYALAKGVRLGYLPEKYRANAVKGWLGIEKEFITTDSNGKVTLHGTVKVSGLGGKPYRAGDYNYYVHEAVGDNDAKGVGAYLLATSEIQQIGKKTARTK</sequence>
<dbReference type="Proteomes" id="UP000182427">
    <property type="component" value="Chromosome I"/>
</dbReference>
<dbReference type="AlphaFoldDB" id="A0A1G7IXI2"/>
<dbReference type="EMBL" id="LT629690">
    <property type="protein sequence ID" value="SDF17397.1"/>
    <property type="molecule type" value="Genomic_DNA"/>
</dbReference>
<reference evidence="3 4" key="1">
    <citation type="submission" date="2016-10" db="EMBL/GenBank/DDBJ databases">
        <authorList>
            <person name="de Groot N.N."/>
        </authorList>
    </citation>
    <scope>NUCLEOTIDE SEQUENCE [LARGE SCALE GENOMIC DNA]</scope>
    <source>
        <strain evidence="3 4">GAS232</strain>
    </source>
</reference>
<dbReference type="OrthoDB" id="6381507at2"/>
<evidence type="ECO:0000313" key="3">
    <source>
        <dbReference type="EMBL" id="SDF17397.1"/>
    </source>
</evidence>
<dbReference type="SUPFAM" id="SSF48208">
    <property type="entry name" value="Six-hairpin glycosidases"/>
    <property type="match status" value="1"/>
</dbReference>
<evidence type="ECO:0000313" key="4">
    <source>
        <dbReference type="Proteomes" id="UP000182427"/>
    </source>
</evidence>
<dbReference type="InterPro" id="IPR008928">
    <property type="entry name" value="6-hairpin_glycosidase_sf"/>
</dbReference>
<feature type="signal peptide" evidence="2">
    <location>
        <begin position="1"/>
        <end position="27"/>
    </location>
</feature>
<organism evidence="3 4">
    <name type="scientific">Terriglobus roseus</name>
    <dbReference type="NCBI Taxonomy" id="392734"/>
    <lineage>
        <taxon>Bacteria</taxon>
        <taxon>Pseudomonadati</taxon>
        <taxon>Acidobacteriota</taxon>
        <taxon>Terriglobia</taxon>
        <taxon>Terriglobales</taxon>
        <taxon>Acidobacteriaceae</taxon>
        <taxon>Terriglobus</taxon>
    </lineage>
</organism>
<gene>
    <name evidence="3" type="ORF">SAMN05444167_1611</name>
</gene>
<protein>
    <submittedName>
        <fullName evidence="3">Unsaturated rhamnogalacturonyl hydrolase</fullName>
    </submittedName>
</protein>
<dbReference type="InterPro" id="IPR012341">
    <property type="entry name" value="6hp_glycosidase-like_sf"/>
</dbReference>
<dbReference type="RefSeq" id="WP_083344674.1">
    <property type="nucleotide sequence ID" value="NZ_LT629690.1"/>
</dbReference>
<evidence type="ECO:0000256" key="2">
    <source>
        <dbReference type="SAM" id="SignalP"/>
    </source>
</evidence>
<dbReference type="InterPro" id="IPR010905">
    <property type="entry name" value="Glyco_hydro_88"/>
</dbReference>